<keyword evidence="2 5" id="KW-0863">Zinc-finger</keyword>
<dbReference type="PANTHER" id="PTHR47672:SF1">
    <property type="entry name" value="E3 UBIQUITIN-PROTEIN LIGASE SNT2"/>
    <property type="match status" value="1"/>
</dbReference>
<dbReference type="GO" id="GO:0048189">
    <property type="term" value="C:Lid2 complex"/>
    <property type="evidence" value="ECO:0007669"/>
    <property type="project" value="TreeGrafter"/>
</dbReference>
<name>A0A2T3A0X8_9PEZI</name>
<dbReference type="InterPro" id="IPR019787">
    <property type="entry name" value="Znf_PHD-finger"/>
</dbReference>
<reference evidence="11 12" key="1">
    <citation type="journal article" date="2018" name="Mycol. Prog.">
        <title>Coniella lustricola, a new species from submerged detritus.</title>
        <authorList>
            <person name="Raudabaugh D.B."/>
            <person name="Iturriaga T."/>
            <person name="Carver A."/>
            <person name="Mondo S."/>
            <person name="Pangilinan J."/>
            <person name="Lipzen A."/>
            <person name="He G."/>
            <person name="Amirebrahimi M."/>
            <person name="Grigoriev I.V."/>
            <person name="Miller A.N."/>
        </authorList>
    </citation>
    <scope>NUCLEOTIDE SEQUENCE [LARGE SCALE GENOMIC DNA]</scope>
    <source>
        <strain evidence="11 12">B22-T-1</strain>
    </source>
</reference>
<dbReference type="InterPro" id="IPR011011">
    <property type="entry name" value="Znf_FYVE_PHD"/>
</dbReference>
<dbReference type="Pfam" id="PF13832">
    <property type="entry name" value="zf-HC5HC2H_2"/>
    <property type="match status" value="1"/>
</dbReference>
<evidence type="ECO:0000256" key="6">
    <source>
        <dbReference type="SAM" id="MobiDB-lite"/>
    </source>
</evidence>
<dbReference type="GO" id="GO:0036205">
    <property type="term" value="P:histone catabolic process"/>
    <property type="evidence" value="ECO:0007669"/>
    <property type="project" value="TreeGrafter"/>
</dbReference>
<feature type="compositionally biased region" description="Pro residues" evidence="6">
    <location>
        <begin position="601"/>
        <end position="611"/>
    </location>
</feature>
<evidence type="ECO:0000259" key="7">
    <source>
        <dbReference type="PROSITE" id="PS50016"/>
    </source>
</evidence>
<feature type="compositionally biased region" description="Polar residues" evidence="6">
    <location>
        <begin position="513"/>
        <end position="523"/>
    </location>
</feature>
<dbReference type="Gene3D" id="3.30.40.10">
    <property type="entry name" value="Zinc/RING finger domain, C3HC4 (zinc finger)"/>
    <property type="match status" value="3"/>
</dbReference>
<evidence type="ECO:0000256" key="3">
    <source>
        <dbReference type="ARBA" id="ARBA00022833"/>
    </source>
</evidence>
<feature type="domain" description="Phorbol-ester/DAG-type" evidence="8">
    <location>
        <begin position="612"/>
        <end position="661"/>
    </location>
</feature>
<feature type="compositionally biased region" description="Low complexity" evidence="6">
    <location>
        <begin position="1267"/>
        <end position="1284"/>
    </location>
</feature>
<feature type="domain" description="PHD-type" evidence="7">
    <location>
        <begin position="617"/>
        <end position="667"/>
    </location>
</feature>
<proteinExistence type="predicted"/>
<sequence length="1360" mass="149428">SADSVDCGFCGNTYHMTCVRPPLQKKPARGFGWACAPCNLAQERKLEALNAPHLHHAHAAHEDEEVPEEEDDDPAHVDTCRTSPSDEDEHPPPTAEQLHQASLWPYRYLGMHCKIEDALDYDDRIYPRASSRLGPRHQATVNPWPGQPIEFVKPLDIKRSGRKDGRQSKEIQALIEKDKRERELRPKHIQDEPFPGYIPRGLDLPEDDPNCTAQAMWKPPWDKEGNPLKDAHGKALVDEAGIDAYMDKARSLFKTLAVPQHSTNLEDKAIELFYKANYNAEKALQALRALPKADFKEPDLSSAEQKRFEEAAGKFGSEMGLIKRFVKTVPHGMITRHWYKWKKTPKGKQIWGNYSQRKGKKEIKKAQAEASKVADEVADDADDSAFDTEKARSKKKNLICKFCNTKSSRQWRRAPNVTAAVLTETGSKSKDKGTQYIVALCRRCAELWRRYAIQWEDVDEMAKKVASAGGRGWKKKVDEELLKELQTNNEMIALTNYSTPEPSTTVSSPAPTGNGTRTASQELQQPQPQPRKKLKTERDSEPAASSDAPSAVSITTNKKKDKDKEKKEEKEKEKDKNKDKAAEKALDKEKEKTVVDKPAEKPAPPPPPPPVVHKARIMPCDVCGQLEPLEDQHLHCKECRLAVHRNCYGVVDNRNFGKWSCDTCTNDKNPQASFSIKCVLCPIEKTEHDFVEPPKISHKKKTEKERDRERQEKERAVKTAEYFRQRQEDLGRPVNPREPLKRTADNNWVHVTCAVFTPEVKFGNAKALEPSEGIPSIPRNRYDSTCKVCKTANGACVSCHHCKAQVHVGCAHQAGYTLGFDIAPVKGSRRDQHNIVSIGGESGTMTAAIWCKEHPPKTPIHRMHDLVDESGLNALQLYVRNYKQADLTLTGCARKANLLPSTTRPSTAIVAASPVNRRASTTTIPPIPMVAPAQVNGFIKKEELPVIKQPTGKICFTCGTDISPKWYPIDEAQGKALVNGFFGSLGSEAQKFVAQRTHQCHKCKKANRQAPSVMVKEEETSPAPPPPLMEASQSSSSAQAVQAVQAASSPQNLMSVGRIAPQPWDNAPRRPSLEAPMMHPPSMVPPVLGLPIGPHSLAAVPPMAAPMVQGPPPAAPPSQQPLGAPSISPSVARGPPSISQYAPPPPPSQPTQNPPYREWRRPSSQHSTHQAPPPPPPPSHIMNGGHPHLPPNSMPPLAPPNHLRPPPLASIPPPPPPLQNGHGHVHAHNHGHHSGPPPMVNGMPPSPRGHGVPSPQLPMSNGGPYMPAGYHHATHAPPAHAVPHAAPPPHHLTNGGPPPRAPEHPFGGVLLPARSPYGSSIAVDLTRGGRDTGNPPTRPPEPPRQASGASASPSLRNLLH</sequence>
<dbReference type="SUPFAM" id="SSF57903">
    <property type="entry name" value="FYVE/PHD zinc finger"/>
    <property type="match status" value="2"/>
</dbReference>
<feature type="compositionally biased region" description="Basic residues" evidence="6">
    <location>
        <begin position="1223"/>
        <end position="1233"/>
    </location>
</feature>
<dbReference type="GO" id="GO:0008270">
    <property type="term" value="F:zinc ion binding"/>
    <property type="evidence" value="ECO:0007669"/>
    <property type="project" value="UniProtKB-KW"/>
</dbReference>
<dbReference type="PROSITE" id="PS51805">
    <property type="entry name" value="EPHD"/>
    <property type="match status" value="1"/>
</dbReference>
<dbReference type="Pfam" id="PF00628">
    <property type="entry name" value="PHD"/>
    <property type="match status" value="1"/>
</dbReference>
<feature type="region of interest" description="Disordered" evidence="6">
    <location>
        <begin position="1010"/>
        <end position="1032"/>
    </location>
</feature>
<dbReference type="InterPro" id="IPR013083">
    <property type="entry name" value="Znf_RING/FYVE/PHD"/>
</dbReference>
<dbReference type="Pfam" id="PF13831">
    <property type="entry name" value="PHD_2"/>
    <property type="match status" value="1"/>
</dbReference>
<dbReference type="PROSITE" id="PS50081">
    <property type="entry name" value="ZF_DAG_PE_2"/>
    <property type="match status" value="1"/>
</dbReference>
<feature type="compositionally biased region" description="Basic and acidic residues" evidence="6">
    <location>
        <begin position="558"/>
        <end position="600"/>
    </location>
</feature>
<dbReference type="OrthoDB" id="336088at2759"/>
<feature type="compositionally biased region" description="Pro residues" evidence="6">
    <location>
        <begin position="1188"/>
        <end position="1218"/>
    </location>
</feature>
<feature type="compositionally biased region" description="Pro residues" evidence="6">
    <location>
        <begin position="1235"/>
        <end position="1247"/>
    </location>
</feature>
<evidence type="ECO:0000313" key="12">
    <source>
        <dbReference type="Proteomes" id="UP000241462"/>
    </source>
</evidence>
<evidence type="ECO:0008006" key="13">
    <source>
        <dbReference type="Google" id="ProtNLM"/>
    </source>
</evidence>
<dbReference type="PROSITE" id="PS51156">
    <property type="entry name" value="ELM2"/>
    <property type="match status" value="1"/>
</dbReference>
<dbReference type="GO" id="GO:0004842">
    <property type="term" value="F:ubiquitin-protein transferase activity"/>
    <property type="evidence" value="ECO:0007669"/>
    <property type="project" value="TreeGrafter"/>
</dbReference>
<dbReference type="InterPro" id="IPR034732">
    <property type="entry name" value="EPHD"/>
</dbReference>
<dbReference type="InterPro" id="IPR000949">
    <property type="entry name" value="ELM2_dom"/>
</dbReference>
<feature type="compositionally biased region" description="Acidic residues" evidence="6">
    <location>
        <begin position="62"/>
        <end position="73"/>
    </location>
</feature>
<keyword evidence="4" id="KW-0539">Nucleus</keyword>
<feature type="compositionally biased region" description="Pro residues" evidence="6">
    <location>
        <begin position="1109"/>
        <end position="1119"/>
    </location>
</feature>
<evidence type="ECO:0000256" key="2">
    <source>
        <dbReference type="ARBA" id="ARBA00022771"/>
    </source>
</evidence>
<feature type="compositionally biased region" description="Low complexity" evidence="6">
    <location>
        <begin position="542"/>
        <end position="551"/>
    </location>
</feature>
<protein>
    <recommendedName>
        <fullName evidence="13">PHD-type domain-containing protein</fullName>
    </recommendedName>
</protein>
<evidence type="ECO:0000313" key="11">
    <source>
        <dbReference type="EMBL" id="PSR80827.1"/>
    </source>
</evidence>
<keyword evidence="3" id="KW-0862">Zinc</keyword>
<accession>A0A2T3A0X8</accession>
<dbReference type="SMART" id="SM00249">
    <property type="entry name" value="PHD"/>
    <property type="match status" value="3"/>
</dbReference>
<evidence type="ECO:0000256" key="4">
    <source>
        <dbReference type="ARBA" id="ARBA00023242"/>
    </source>
</evidence>
<dbReference type="InParanoid" id="A0A2T3A0X8"/>
<feature type="non-terminal residue" evidence="11">
    <location>
        <position position="1"/>
    </location>
</feature>
<feature type="domain" description="PHD-type" evidence="10">
    <location>
        <begin position="718"/>
        <end position="843"/>
    </location>
</feature>
<dbReference type="InterPro" id="IPR029617">
    <property type="entry name" value="Snt2"/>
</dbReference>
<dbReference type="EMBL" id="KZ678519">
    <property type="protein sequence ID" value="PSR80827.1"/>
    <property type="molecule type" value="Genomic_DNA"/>
</dbReference>
<feature type="region of interest" description="Disordered" evidence="6">
    <location>
        <begin position="692"/>
        <end position="716"/>
    </location>
</feature>
<dbReference type="InterPro" id="IPR002219">
    <property type="entry name" value="PKC_DAG/PE"/>
</dbReference>
<feature type="domain" description="ELM2" evidence="9">
    <location>
        <begin position="129"/>
        <end position="291"/>
    </location>
</feature>
<evidence type="ECO:0000256" key="1">
    <source>
        <dbReference type="ARBA" id="ARBA00022723"/>
    </source>
</evidence>
<evidence type="ECO:0000259" key="8">
    <source>
        <dbReference type="PROSITE" id="PS50081"/>
    </source>
</evidence>
<keyword evidence="1" id="KW-0479">Metal-binding</keyword>
<dbReference type="Proteomes" id="UP000241462">
    <property type="component" value="Unassembled WGS sequence"/>
</dbReference>
<evidence type="ECO:0000259" key="9">
    <source>
        <dbReference type="PROSITE" id="PS51156"/>
    </source>
</evidence>
<gene>
    <name evidence="11" type="ORF">BD289DRAFT_373470</name>
</gene>
<keyword evidence="12" id="KW-1185">Reference proteome</keyword>
<organism evidence="11 12">
    <name type="scientific">Coniella lustricola</name>
    <dbReference type="NCBI Taxonomy" id="2025994"/>
    <lineage>
        <taxon>Eukaryota</taxon>
        <taxon>Fungi</taxon>
        <taxon>Dikarya</taxon>
        <taxon>Ascomycota</taxon>
        <taxon>Pezizomycotina</taxon>
        <taxon>Sordariomycetes</taxon>
        <taxon>Sordariomycetidae</taxon>
        <taxon>Diaporthales</taxon>
        <taxon>Schizoparmaceae</taxon>
        <taxon>Coniella</taxon>
    </lineage>
</organism>
<feature type="compositionally biased region" description="Pro residues" evidence="6">
    <location>
        <begin position="1142"/>
        <end position="1153"/>
    </location>
</feature>
<feature type="compositionally biased region" description="Polar residues" evidence="6">
    <location>
        <begin position="1347"/>
        <end position="1360"/>
    </location>
</feature>
<dbReference type="FunCoup" id="A0A2T3A0X8">
    <property type="interactions" value="53"/>
</dbReference>
<feature type="compositionally biased region" description="Low complexity" evidence="6">
    <location>
        <begin position="498"/>
        <end position="512"/>
    </location>
</feature>
<evidence type="ECO:0000256" key="5">
    <source>
        <dbReference type="PROSITE-ProRule" id="PRU00146"/>
    </source>
</evidence>
<dbReference type="PANTHER" id="PTHR47672">
    <property type="entry name" value="E3 UBIQUITIN-PROTEIN LIGASE SNT2"/>
    <property type="match status" value="1"/>
</dbReference>
<feature type="compositionally biased region" description="Basic and acidic residues" evidence="6">
    <location>
        <begin position="702"/>
        <end position="716"/>
    </location>
</feature>
<feature type="region of interest" description="Disordered" evidence="6">
    <location>
        <begin position="55"/>
        <end position="96"/>
    </location>
</feature>
<dbReference type="InterPro" id="IPR001965">
    <property type="entry name" value="Znf_PHD"/>
</dbReference>
<dbReference type="PROSITE" id="PS50016">
    <property type="entry name" value="ZF_PHD_2"/>
    <property type="match status" value="1"/>
</dbReference>
<dbReference type="STRING" id="2025994.A0A2T3A0X8"/>
<feature type="region of interest" description="Disordered" evidence="6">
    <location>
        <begin position="1108"/>
        <end position="1360"/>
    </location>
</feature>
<feature type="region of interest" description="Disordered" evidence="6">
    <location>
        <begin position="494"/>
        <end position="613"/>
    </location>
</feature>
<evidence type="ECO:0000259" key="10">
    <source>
        <dbReference type="PROSITE" id="PS51805"/>
    </source>
</evidence>
<feature type="compositionally biased region" description="Pro residues" evidence="6">
    <location>
        <begin position="1285"/>
        <end position="1300"/>
    </location>
</feature>